<organism evidence="1 2">
    <name type="scientific">Coptis chinensis</name>
    <dbReference type="NCBI Taxonomy" id="261450"/>
    <lineage>
        <taxon>Eukaryota</taxon>
        <taxon>Viridiplantae</taxon>
        <taxon>Streptophyta</taxon>
        <taxon>Embryophyta</taxon>
        <taxon>Tracheophyta</taxon>
        <taxon>Spermatophyta</taxon>
        <taxon>Magnoliopsida</taxon>
        <taxon>Ranunculales</taxon>
        <taxon>Ranunculaceae</taxon>
        <taxon>Coptidoideae</taxon>
        <taxon>Coptis</taxon>
    </lineage>
</organism>
<proteinExistence type="predicted"/>
<dbReference type="AlphaFoldDB" id="A0A835HC55"/>
<protein>
    <submittedName>
        <fullName evidence="1">Uncharacterized protein</fullName>
    </submittedName>
</protein>
<dbReference type="EMBL" id="JADFTS010000007">
    <property type="protein sequence ID" value="KAF9595443.1"/>
    <property type="molecule type" value="Genomic_DNA"/>
</dbReference>
<keyword evidence="2" id="KW-1185">Reference proteome</keyword>
<evidence type="ECO:0000313" key="2">
    <source>
        <dbReference type="Proteomes" id="UP000631114"/>
    </source>
</evidence>
<sequence>MAAMTEANSFASIPKSTAVSQKAVWFPTSPNGDIKMMFPIMCPAFVPGMHRAAAPPQPQPPIRAENALGAARRMVKMRSRGTTWR</sequence>
<reference evidence="1 2" key="1">
    <citation type="submission" date="2020-10" db="EMBL/GenBank/DDBJ databases">
        <title>The Coptis chinensis genome and diversification of protoberbering-type alkaloids.</title>
        <authorList>
            <person name="Wang B."/>
            <person name="Shu S."/>
            <person name="Song C."/>
            <person name="Liu Y."/>
        </authorList>
    </citation>
    <scope>NUCLEOTIDE SEQUENCE [LARGE SCALE GENOMIC DNA]</scope>
    <source>
        <strain evidence="1">HL-2020</strain>
        <tissue evidence="1">Leaf</tissue>
    </source>
</reference>
<comment type="caution">
    <text evidence="1">The sequence shown here is derived from an EMBL/GenBank/DDBJ whole genome shotgun (WGS) entry which is preliminary data.</text>
</comment>
<accession>A0A835HC55</accession>
<gene>
    <name evidence="1" type="ORF">IFM89_000361</name>
</gene>
<name>A0A835HC55_9MAGN</name>
<evidence type="ECO:0000313" key="1">
    <source>
        <dbReference type="EMBL" id="KAF9595443.1"/>
    </source>
</evidence>
<dbReference type="Proteomes" id="UP000631114">
    <property type="component" value="Unassembled WGS sequence"/>
</dbReference>